<evidence type="ECO:0000313" key="1">
    <source>
        <dbReference type="EMBL" id="QUI24872.1"/>
    </source>
</evidence>
<dbReference type="KEGG" id="vpy:HZI73_22345"/>
<organism evidence="1 2">
    <name type="scientific">Vallitalea pronyensis</name>
    <dbReference type="NCBI Taxonomy" id="1348613"/>
    <lineage>
        <taxon>Bacteria</taxon>
        <taxon>Bacillati</taxon>
        <taxon>Bacillota</taxon>
        <taxon>Clostridia</taxon>
        <taxon>Lachnospirales</taxon>
        <taxon>Vallitaleaceae</taxon>
        <taxon>Vallitalea</taxon>
    </lineage>
</organism>
<protein>
    <submittedName>
        <fullName evidence="1">Uncharacterized protein</fullName>
    </submittedName>
</protein>
<dbReference type="Proteomes" id="UP000683246">
    <property type="component" value="Chromosome"/>
</dbReference>
<dbReference type="EMBL" id="CP058649">
    <property type="protein sequence ID" value="QUI24872.1"/>
    <property type="molecule type" value="Genomic_DNA"/>
</dbReference>
<keyword evidence="2" id="KW-1185">Reference proteome</keyword>
<dbReference type="RefSeq" id="WP_212695572.1">
    <property type="nucleotide sequence ID" value="NZ_CP058649.1"/>
</dbReference>
<evidence type="ECO:0000313" key="2">
    <source>
        <dbReference type="Proteomes" id="UP000683246"/>
    </source>
</evidence>
<gene>
    <name evidence="1" type="ORF">HZI73_22345</name>
</gene>
<reference evidence="1" key="1">
    <citation type="submission" date="2020-07" db="EMBL/GenBank/DDBJ databases">
        <title>Vallitalea pronyensis genome.</title>
        <authorList>
            <person name="Postec A."/>
        </authorList>
    </citation>
    <scope>NUCLEOTIDE SEQUENCE</scope>
    <source>
        <strain evidence="1">FatNI3</strain>
    </source>
</reference>
<dbReference type="AlphaFoldDB" id="A0A8J8MMY6"/>
<accession>A0A8J8MMY6</accession>
<name>A0A8J8MMY6_9FIRM</name>
<sequence>MTLTNDKVFDMLPFAVEAYEKLNIKKFVNNKALQKMKGEKEKGIALMMYIIKNVGLIKEEVYHLLAIVQEKNVEEIAKEDFFVTIQAFKEILNNKALLDFFKDAMQ</sequence>
<proteinExistence type="predicted"/>